<evidence type="ECO:0000313" key="1">
    <source>
        <dbReference type="EMBL" id="GAA0628767.1"/>
    </source>
</evidence>
<comment type="caution">
    <text evidence="1">The sequence shown here is derived from an EMBL/GenBank/DDBJ whole genome shotgun (WGS) entry which is preliminary data.</text>
</comment>
<gene>
    <name evidence="1" type="ORF">GCM10009547_35520</name>
</gene>
<dbReference type="Pfam" id="PF04199">
    <property type="entry name" value="Cyclase"/>
    <property type="match status" value="1"/>
</dbReference>
<dbReference type="Proteomes" id="UP001500957">
    <property type="component" value="Unassembled WGS sequence"/>
</dbReference>
<evidence type="ECO:0000313" key="2">
    <source>
        <dbReference type="Proteomes" id="UP001500957"/>
    </source>
</evidence>
<sequence>MSSDPKTPPTIETVREMAARWSNWGRWGPEDQLGTLNHLRPEHRVAAAQLVRTGDVLSLAIPLGEDGPQTAGSGRFNPIHLMRYDGRDFTAPGSADRDPRRGYLQNADDILILPLQAATQWDGLAHVFFDQQMYNGYSAAEVSSSGARRNAITTATDRMVGRGVLLDVPAAAGVASLPPGYAIGSADLERAASHAGVTVGSGDFVLVRTGHLARARAGEGWGDYAGGSAPGIGLDSVSWIAEHEIAGLATDTWSVEVIPAETPDVMCPVHILLIVMLGLWVGEIFDLEALAERCATDGRYEFLFLAPPLPVTGGVGSPINPQVVL</sequence>
<dbReference type="PANTHER" id="PTHR34861:SF10">
    <property type="entry name" value="CYCLASE"/>
    <property type="match status" value="1"/>
</dbReference>
<dbReference type="InterPro" id="IPR007325">
    <property type="entry name" value="KFase/CYL"/>
</dbReference>
<dbReference type="SUPFAM" id="SSF102198">
    <property type="entry name" value="Putative cyclase"/>
    <property type="match status" value="1"/>
</dbReference>
<name>A0ABN1H565_9ACTN</name>
<dbReference type="Gene3D" id="3.50.30.50">
    <property type="entry name" value="Putative cyclase"/>
    <property type="match status" value="1"/>
</dbReference>
<organism evidence="1 2">
    <name type="scientific">Sporichthya brevicatena</name>
    <dbReference type="NCBI Taxonomy" id="171442"/>
    <lineage>
        <taxon>Bacteria</taxon>
        <taxon>Bacillati</taxon>
        <taxon>Actinomycetota</taxon>
        <taxon>Actinomycetes</taxon>
        <taxon>Sporichthyales</taxon>
        <taxon>Sporichthyaceae</taxon>
        <taxon>Sporichthya</taxon>
    </lineage>
</organism>
<keyword evidence="2" id="KW-1185">Reference proteome</keyword>
<dbReference type="EMBL" id="BAAAHE010000034">
    <property type="protein sequence ID" value="GAA0628767.1"/>
    <property type="molecule type" value="Genomic_DNA"/>
</dbReference>
<dbReference type="RefSeq" id="WP_344607206.1">
    <property type="nucleotide sequence ID" value="NZ_BAAAHE010000034.1"/>
</dbReference>
<dbReference type="InterPro" id="IPR037175">
    <property type="entry name" value="KFase_sf"/>
</dbReference>
<protein>
    <submittedName>
        <fullName evidence="1">Cyclase family protein</fullName>
    </submittedName>
</protein>
<dbReference type="PANTHER" id="PTHR34861">
    <property type="match status" value="1"/>
</dbReference>
<accession>A0ABN1H565</accession>
<proteinExistence type="predicted"/>
<reference evidence="1 2" key="1">
    <citation type="journal article" date="2019" name="Int. J. Syst. Evol. Microbiol.">
        <title>The Global Catalogue of Microorganisms (GCM) 10K type strain sequencing project: providing services to taxonomists for standard genome sequencing and annotation.</title>
        <authorList>
            <consortium name="The Broad Institute Genomics Platform"/>
            <consortium name="The Broad Institute Genome Sequencing Center for Infectious Disease"/>
            <person name="Wu L."/>
            <person name="Ma J."/>
        </authorList>
    </citation>
    <scope>NUCLEOTIDE SEQUENCE [LARGE SCALE GENOMIC DNA]</scope>
    <source>
        <strain evidence="1 2">JCM 10671</strain>
    </source>
</reference>